<feature type="chain" id="PRO_5012174058" evidence="3">
    <location>
        <begin position="19"/>
        <end position="789"/>
    </location>
</feature>
<proteinExistence type="predicted"/>
<feature type="region of interest" description="Disordered" evidence="1">
    <location>
        <begin position="250"/>
        <end position="271"/>
    </location>
</feature>
<gene>
    <name evidence="4" type="ORF">CEUSTIGMA_g11567.t1</name>
</gene>
<organism evidence="4 5">
    <name type="scientific">Chlamydomonas eustigma</name>
    <dbReference type="NCBI Taxonomy" id="1157962"/>
    <lineage>
        <taxon>Eukaryota</taxon>
        <taxon>Viridiplantae</taxon>
        <taxon>Chlorophyta</taxon>
        <taxon>core chlorophytes</taxon>
        <taxon>Chlorophyceae</taxon>
        <taxon>CS clade</taxon>
        <taxon>Chlamydomonadales</taxon>
        <taxon>Chlamydomonadaceae</taxon>
        <taxon>Chlamydomonas</taxon>
    </lineage>
</organism>
<keyword evidence="2" id="KW-0812">Transmembrane</keyword>
<feature type="region of interest" description="Disordered" evidence="1">
    <location>
        <begin position="767"/>
        <end position="789"/>
    </location>
</feature>
<comment type="caution">
    <text evidence="4">The sequence shown here is derived from an EMBL/GenBank/DDBJ whole genome shotgun (WGS) entry which is preliminary data.</text>
</comment>
<feature type="compositionally biased region" description="Low complexity" evidence="1">
    <location>
        <begin position="306"/>
        <end position="330"/>
    </location>
</feature>
<evidence type="ECO:0000256" key="3">
    <source>
        <dbReference type="SAM" id="SignalP"/>
    </source>
</evidence>
<feature type="region of interest" description="Disordered" evidence="1">
    <location>
        <begin position="306"/>
        <end position="331"/>
    </location>
</feature>
<feature type="signal peptide" evidence="3">
    <location>
        <begin position="1"/>
        <end position="18"/>
    </location>
</feature>
<dbReference type="Proteomes" id="UP000232323">
    <property type="component" value="Unassembled WGS sequence"/>
</dbReference>
<evidence type="ECO:0000313" key="5">
    <source>
        <dbReference type="Proteomes" id="UP000232323"/>
    </source>
</evidence>
<reference evidence="4 5" key="1">
    <citation type="submission" date="2017-08" db="EMBL/GenBank/DDBJ databases">
        <title>Acidophilic green algal genome provides insights into adaptation to an acidic environment.</title>
        <authorList>
            <person name="Hirooka S."/>
            <person name="Hirose Y."/>
            <person name="Kanesaki Y."/>
            <person name="Higuchi S."/>
            <person name="Fujiwara T."/>
            <person name="Onuma R."/>
            <person name="Era A."/>
            <person name="Ohbayashi R."/>
            <person name="Uzuka A."/>
            <person name="Nozaki H."/>
            <person name="Yoshikawa H."/>
            <person name="Miyagishima S.Y."/>
        </authorList>
    </citation>
    <scope>NUCLEOTIDE SEQUENCE [LARGE SCALE GENOMIC DNA]</scope>
    <source>
        <strain evidence="4 5">NIES-2499</strain>
    </source>
</reference>
<dbReference type="EMBL" id="BEGY01000117">
    <property type="protein sequence ID" value="GAX84144.1"/>
    <property type="molecule type" value="Genomic_DNA"/>
</dbReference>
<evidence type="ECO:0000256" key="1">
    <source>
        <dbReference type="SAM" id="MobiDB-lite"/>
    </source>
</evidence>
<feature type="transmembrane region" description="Helical" evidence="2">
    <location>
        <begin position="692"/>
        <end position="712"/>
    </location>
</feature>
<evidence type="ECO:0000256" key="2">
    <source>
        <dbReference type="SAM" id="Phobius"/>
    </source>
</evidence>
<feature type="transmembrane region" description="Helical" evidence="2">
    <location>
        <begin position="658"/>
        <end position="680"/>
    </location>
</feature>
<protein>
    <submittedName>
        <fullName evidence="4">Uncharacterized protein</fullName>
    </submittedName>
</protein>
<sequence length="789" mass="82918">MLRHVMSLICLFFTTSIASPIGFPSGPYATNGAFTLFQDLETFLSAQASCLITNPNEYARFMLASADSQKEWNEIVSLAENFWSNTTNGAVLNYTSKHIVSPLVTLNESAVSSSSSGFNSFEGCVWIGLSNVQTPQSLIGDSSTMLQSVNSITFLDGTPTADFFTNIRTTPSLQVSGWPQYGAKGTGEIAATCSMLCITPSSNSSSPRTYYAECSSIALPYICKATVLVADTTSITVASNSEGRRLKTVEEVVSSTRRQSSALSPSSSKPASSFSIRRLLSSAAPAPSAPAASAASATSAPAANAHSTSAANAHSTTSSASSASESSTSSWPPLPTLVPTLVGNASCFPFGSIELCTFPTISAFANLTQADWMYTCWQAGLEPLSVYTYSQLYMLIYGSTVYNVPAGTAATAFFTQGVMSGVQQLVGSRRSVSYTFNDNDLLSSQLFNNWLYGMQIPGLPNYTTTATASTSPYYTIVDVIGIPAVANCSAFGFGCAYSLVFPSSAQGYFGSGVITSLTSPAGALNTTAWLITVPNSSSSSSSGGGHGRRLRSAGGVNTFVLSSASALQGGMCQRVNPGPMPRPSGAVTAQAWILFQFTMSNEVLDGILGIQPLYTQFLTDVQAATAGALPDISISDVIIPEESPAFQMYNDLLSNTSGLSLMGVILVVNMPWMINTSALINGYTQYLVTSPFTLLPPSFLQAYGISAAQAIVTQTQGNLDYVYPPGADTTALGLGLGIGLGLPFFAGLLYFLYYFIKDANSASKAVSKREEVGGTSSKKLLGSEKDTEI</sequence>
<dbReference type="AlphaFoldDB" id="A0A250XM38"/>
<keyword evidence="2" id="KW-1133">Transmembrane helix</keyword>
<evidence type="ECO:0000313" key="4">
    <source>
        <dbReference type="EMBL" id="GAX84144.1"/>
    </source>
</evidence>
<feature type="transmembrane region" description="Helical" evidence="2">
    <location>
        <begin position="732"/>
        <end position="756"/>
    </location>
</feature>
<keyword evidence="3" id="KW-0732">Signal</keyword>
<feature type="compositionally biased region" description="Low complexity" evidence="1">
    <location>
        <begin position="254"/>
        <end position="271"/>
    </location>
</feature>
<accession>A0A250XM38</accession>
<keyword evidence="5" id="KW-1185">Reference proteome</keyword>
<keyword evidence="2" id="KW-0472">Membrane</keyword>
<name>A0A250XM38_9CHLO</name>